<evidence type="ECO:0000313" key="4">
    <source>
        <dbReference type="Proteomes" id="UP000029445"/>
    </source>
</evidence>
<feature type="transmembrane region" description="Helical" evidence="2">
    <location>
        <begin position="127"/>
        <end position="150"/>
    </location>
</feature>
<feature type="compositionally biased region" description="Basic residues" evidence="1">
    <location>
        <begin position="323"/>
        <end position="333"/>
    </location>
</feature>
<accession>A0A095CG27</accession>
<proteinExistence type="predicted"/>
<evidence type="ECO:0000313" key="3">
    <source>
        <dbReference type="EMBL" id="KGB79345.1"/>
    </source>
</evidence>
<dbReference type="KEGG" id="cdeu:CNBG_5183"/>
<dbReference type="AlphaFoldDB" id="A0A095CG27"/>
<dbReference type="OMA" id="PGRKSDY"/>
<organism evidence="3 4">
    <name type="scientific">Cryptococcus deuterogattii (strain R265)</name>
    <name type="common">Cryptococcus gattii VGII (strain R265)</name>
    <dbReference type="NCBI Taxonomy" id="294750"/>
    <lineage>
        <taxon>Eukaryota</taxon>
        <taxon>Fungi</taxon>
        <taxon>Dikarya</taxon>
        <taxon>Basidiomycota</taxon>
        <taxon>Agaricomycotina</taxon>
        <taxon>Tremellomycetes</taxon>
        <taxon>Tremellales</taxon>
        <taxon>Cryptococcaceae</taxon>
        <taxon>Cryptococcus</taxon>
        <taxon>Cryptococcus gattii species complex</taxon>
    </lineage>
</organism>
<dbReference type="Proteomes" id="UP000029445">
    <property type="component" value="Chromosome 6"/>
</dbReference>
<evidence type="ECO:0008006" key="5">
    <source>
        <dbReference type="Google" id="ProtNLM"/>
    </source>
</evidence>
<keyword evidence="4" id="KW-1185">Reference proteome</keyword>
<feature type="region of interest" description="Disordered" evidence="1">
    <location>
        <begin position="290"/>
        <end position="333"/>
    </location>
</feature>
<keyword evidence="2" id="KW-0472">Membrane</keyword>
<keyword evidence="2" id="KW-0812">Transmembrane</keyword>
<reference evidence="3 4" key="2">
    <citation type="journal article" date="2018" name="Proc. Natl. Acad. Sci.">
        <title>RNAi is a critical determinant of centromere evolution in closely related fungi.</title>
        <authorList>
            <person name="Yadav V."/>
            <person name="Sun S."/>
            <person name="Billmyre R.B."/>
            <person name="Thimmappa B.C."/>
            <person name="Shea T."/>
            <person name="Lintner R."/>
            <person name="Bakkeren G."/>
            <person name="Cuomo C.A."/>
            <person name="Heitman J."/>
            <person name="Sanyal K."/>
        </authorList>
    </citation>
    <scope>NUCLEOTIDE SEQUENCE [LARGE SCALE GENOMIC DNA]</scope>
    <source>
        <strain evidence="3 4">R265</strain>
    </source>
</reference>
<dbReference type="OrthoDB" id="2576041at2759"/>
<keyword evidence="2" id="KW-1133">Transmembrane helix</keyword>
<sequence>MSSSKLHAQDPSDAEKGSSITSSSRTPERKIDYFNYHPPFSILVLEFLVWLFLLFVCFLNPNGGLAAVVKSDNEYIGILRSCTLTSCDGWMQSSSSSSSSLSSSDTSSRRSFNLKRDLTSTIDLSDFFLTTGLAALASFWLMTYTFLFTFCRFCSSAPSNGATDESDGGDRENEHEDADEKGRRLTRWRRMKRSLKRFALRVSRIYVFMLGWVVFGVACAASWQVKVASSDGGSVGTGVLLLHASWILLFICSFLEISRGNLRKRVDTGWGSCTCLPFFGICKRRGVRKWSKSENGGNEDKDGKREGKRRSRSRRTVGEKNSRSRSRTANKRR</sequence>
<dbReference type="VEuPathDB" id="FungiDB:CNBG_5183"/>
<gene>
    <name evidence="3" type="ORF">CNBG_5183</name>
</gene>
<evidence type="ECO:0000256" key="1">
    <source>
        <dbReference type="SAM" id="MobiDB-lite"/>
    </source>
</evidence>
<feature type="transmembrane region" description="Helical" evidence="2">
    <location>
        <begin position="198"/>
        <end position="223"/>
    </location>
</feature>
<feature type="compositionally biased region" description="Basic and acidic residues" evidence="1">
    <location>
        <begin position="168"/>
        <end position="182"/>
    </location>
</feature>
<reference evidence="3 4" key="1">
    <citation type="journal article" date="2011" name="MBio">
        <title>Genome variation in Cryptococcus gattii, an emerging pathogen of immunocompetent hosts.</title>
        <authorList>
            <person name="D'Souza C.A."/>
            <person name="Kronstad J.W."/>
            <person name="Taylor G."/>
            <person name="Warren R."/>
            <person name="Yuen M."/>
            <person name="Hu G."/>
            <person name="Jung W.H."/>
            <person name="Sham A."/>
            <person name="Kidd S.E."/>
            <person name="Tangen K."/>
            <person name="Lee N."/>
            <person name="Zeilmaker T."/>
            <person name="Sawkins J."/>
            <person name="McVicker G."/>
            <person name="Shah S."/>
            <person name="Gnerre S."/>
            <person name="Griggs A."/>
            <person name="Zeng Q."/>
            <person name="Bartlett K."/>
            <person name="Li W."/>
            <person name="Wang X."/>
            <person name="Heitman J."/>
            <person name="Stajich J.E."/>
            <person name="Fraser J.A."/>
            <person name="Meyer W."/>
            <person name="Carter D."/>
            <person name="Schein J."/>
            <person name="Krzywinski M."/>
            <person name="Kwon-Chung K.J."/>
            <person name="Varma A."/>
            <person name="Wang J."/>
            <person name="Brunham R."/>
            <person name="Fyfe M."/>
            <person name="Ouellette B.F."/>
            <person name="Siddiqui A."/>
            <person name="Marra M."/>
            <person name="Jones S."/>
            <person name="Holt R."/>
            <person name="Birren B.W."/>
            <person name="Galagan J.E."/>
            <person name="Cuomo C.A."/>
        </authorList>
    </citation>
    <scope>NUCLEOTIDE SEQUENCE [LARGE SCALE GENOMIC DNA]</scope>
    <source>
        <strain evidence="3 4">R265</strain>
    </source>
</reference>
<dbReference type="GeneID" id="88181345"/>
<feature type="region of interest" description="Disordered" evidence="1">
    <location>
        <begin position="161"/>
        <end position="182"/>
    </location>
</feature>
<dbReference type="EMBL" id="CP025764">
    <property type="protein sequence ID" value="KGB79345.1"/>
    <property type="molecule type" value="Genomic_DNA"/>
</dbReference>
<name>A0A095CG27_CRYD2</name>
<feature type="region of interest" description="Disordered" evidence="1">
    <location>
        <begin position="1"/>
        <end position="25"/>
    </location>
</feature>
<feature type="transmembrane region" description="Helical" evidence="2">
    <location>
        <begin position="235"/>
        <end position="255"/>
    </location>
</feature>
<protein>
    <recommendedName>
        <fullName evidence="5">Transmembrane protein</fullName>
    </recommendedName>
</protein>
<dbReference type="RefSeq" id="XP_062885025.1">
    <property type="nucleotide sequence ID" value="XM_063029070.1"/>
</dbReference>
<feature type="compositionally biased region" description="Basic and acidic residues" evidence="1">
    <location>
        <begin position="7"/>
        <end position="16"/>
    </location>
</feature>
<evidence type="ECO:0000256" key="2">
    <source>
        <dbReference type="SAM" id="Phobius"/>
    </source>
</evidence>
<feature type="compositionally biased region" description="Basic residues" evidence="1">
    <location>
        <begin position="306"/>
        <end position="315"/>
    </location>
</feature>
<feature type="transmembrane region" description="Helical" evidence="2">
    <location>
        <begin position="40"/>
        <end position="61"/>
    </location>
</feature>
<dbReference type="HOGENOM" id="CLU_072101_0_0_1"/>